<dbReference type="AlphaFoldDB" id="A0A9P4W8R9"/>
<proteinExistence type="inferred from homology"/>
<comment type="similarity">
    <text evidence="1">Belongs to the acetyltransferase family. GNAT subfamily.</text>
</comment>
<evidence type="ECO:0000256" key="1">
    <source>
        <dbReference type="ARBA" id="ARBA00009342"/>
    </source>
</evidence>
<protein>
    <recommendedName>
        <fullName evidence="4">N-acetyltransferase domain-containing protein</fullName>
    </recommendedName>
</protein>
<gene>
    <name evidence="5" type="ORF">E8E13_009931</name>
</gene>
<dbReference type="Proteomes" id="UP000801428">
    <property type="component" value="Unassembled WGS sequence"/>
</dbReference>
<evidence type="ECO:0000313" key="6">
    <source>
        <dbReference type="Proteomes" id="UP000801428"/>
    </source>
</evidence>
<dbReference type="InterPro" id="IPR000182">
    <property type="entry name" value="GNAT_dom"/>
</dbReference>
<dbReference type="Pfam" id="PF13302">
    <property type="entry name" value="Acetyltransf_3"/>
    <property type="match status" value="1"/>
</dbReference>
<evidence type="ECO:0000313" key="5">
    <source>
        <dbReference type="EMBL" id="KAF3005930.1"/>
    </source>
</evidence>
<dbReference type="GO" id="GO:0008080">
    <property type="term" value="F:N-acetyltransferase activity"/>
    <property type="evidence" value="ECO:0007669"/>
    <property type="project" value="InterPro"/>
</dbReference>
<organism evidence="5 6">
    <name type="scientific">Curvularia kusanoi</name>
    <name type="common">Cochliobolus kusanoi</name>
    <dbReference type="NCBI Taxonomy" id="90978"/>
    <lineage>
        <taxon>Eukaryota</taxon>
        <taxon>Fungi</taxon>
        <taxon>Dikarya</taxon>
        <taxon>Ascomycota</taxon>
        <taxon>Pezizomycotina</taxon>
        <taxon>Dothideomycetes</taxon>
        <taxon>Pleosporomycetidae</taxon>
        <taxon>Pleosporales</taxon>
        <taxon>Pleosporineae</taxon>
        <taxon>Pleosporaceae</taxon>
        <taxon>Curvularia</taxon>
    </lineage>
</organism>
<dbReference type="InterPro" id="IPR016181">
    <property type="entry name" value="Acyl_CoA_acyltransferase"/>
</dbReference>
<dbReference type="PROSITE" id="PS51186">
    <property type="entry name" value="GNAT"/>
    <property type="match status" value="1"/>
</dbReference>
<name>A0A9P4W8R9_CURKU</name>
<evidence type="ECO:0000259" key="4">
    <source>
        <dbReference type="PROSITE" id="PS51186"/>
    </source>
</evidence>
<dbReference type="PANTHER" id="PTHR13256:SF16">
    <property type="entry name" value="ALPHA_BETA-TUBULIN-N-ACETYLTRANSFERASE 9"/>
    <property type="match status" value="1"/>
</dbReference>
<dbReference type="OrthoDB" id="5043642at2759"/>
<evidence type="ECO:0000256" key="2">
    <source>
        <dbReference type="ARBA" id="ARBA00022679"/>
    </source>
</evidence>
<sequence length="249" mass="27916">MKINEFTCILTPRVLLVPYSAHHVPTYHDWMQDPEIQAATASEPLTLDEEYAMQRSWRTDADKLTFIVCTRLSEGEVDCVTAGQQDAPEWMVGDVNLFLCDDEDEDEDGDGVHAGAANKEDAPRAVVGELEIMIARKDRQGQGLAQETLRAFMSYIQAELEGIGREYAGARGMQLKYLRVKIDKDNVRSLRLFERVGFVRTAAEPNYFGEVEMRTPVVEGRLGDVEAKVGLEGVGTRVGWELGYKEHST</sequence>
<accession>A0A9P4W8R9</accession>
<dbReference type="Gene3D" id="3.40.630.30">
    <property type="match status" value="1"/>
</dbReference>
<dbReference type="SUPFAM" id="SSF55729">
    <property type="entry name" value="Acyl-CoA N-acyltransferases (Nat)"/>
    <property type="match status" value="1"/>
</dbReference>
<reference evidence="5" key="1">
    <citation type="submission" date="2019-04" db="EMBL/GenBank/DDBJ databases">
        <title>Sequencing of skin fungus with MAO and IRED activity.</title>
        <authorList>
            <person name="Marsaioli A.J."/>
            <person name="Bonatto J.M.C."/>
            <person name="Reis Junior O."/>
        </authorList>
    </citation>
    <scope>NUCLEOTIDE SEQUENCE</scope>
    <source>
        <strain evidence="5">30M1</strain>
    </source>
</reference>
<keyword evidence="3" id="KW-0012">Acyltransferase</keyword>
<keyword evidence="2" id="KW-0808">Transferase</keyword>
<dbReference type="EMBL" id="SWKU01000006">
    <property type="protein sequence ID" value="KAF3005930.1"/>
    <property type="molecule type" value="Genomic_DNA"/>
</dbReference>
<comment type="caution">
    <text evidence="5">The sequence shown here is derived from an EMBL/GenBank/DDBJ whole genome shotgun (WGS) entry which is preliminary data.</text>
</comment>
<feature type="domain" description="N-acetyltransferase" evidence="4">
    <location>
        <begin position="67"/>
        <end position="218"/>
    </location>
</feature>
<dbReference type="InterPro" id="IPR039135">
    <property type="entry name" value="NAT9-like"/>
</dbReference>
<dbReference type="PANTHER" id="PTHR13256">
    <property type="entry name" value="N-ACETYLTRANSFERASE 9"/>
    <property type="match status" value="1"/>
</dbReference>
<evidence type="ECO:0000256" key="3">
    <source>
        <dbReference type="ARBA" id="ARBA00023315"/>
    </source>
</evidence>
<keyword evidence="6" id="KW-1185">Reference proteome</keyword>